<dbReference type="EMBL" id="JH930473">
    <property type="protein sequence ID" value="EKM54895.1"/>
    <property type="molecule type" value="Genomic_DNA"/>
</dbReference>
<dbReference type="AlphaFoldDB" id="K5W6X7"/>
<keyword evidence="2" id="KW-0472">Membrane</keyword>
<dbReference type="RefSeq" id="XP_007397569.1">
    <property type="nucleotide sequence ID" value="XM_007397507.1"/>
</dbReference>
<sequence>MRQPMGTGNNTEGRQASFGYSSSARDPAQMKIHLGSSVWPSTLARLLSATILCAFWIPASDPIPRISALGNTVLSEIPSGPIGAARWCRYLFTSSSAHFFMSAILCIYAKFRQHASDVGLLAFELFQLADLLLVCSLTVFTWALGYVVVTAVTVFVMALLLLVTIRASLLTV</sequence>
<keyword evidence="2" id="KW-1133">Transmembrane helix</keyword>
<protein>
    <submittedName>
        <fullName evidence="3">Uncharacterized protein</fullName>
    </submittedName>
</protein>
<feature type="region of interest" description="Disordered" evidence="1">
    <location>
        <begin position="1"/>
        <end position="22"/>
    </location>
</feature>
<evidence type="ECO:0000256" key="1">
    <source>
        <dbReference type="SAM" id="MobiDB-lite"/>
    </source>
</evidence>
<evidence type="ECO:0000313" key="3">
    <source>
        <dbReference type="EMBL" id="EKM54895.1"/>
    </source>
</evidence>
<accession>K5W6X7</accession>
<proteinExistence type="predicted"/>
<keyword evidence="4" id="KW-1185">Reference proteome</keyword>
<organism evidence="3 4">
    <name type="scientific">Phanerochaete carnosa (strain HHB-10118-sp)</name>
    <name type="common">White-rot fungus</name>
    <name type="synonym">Peniophora carnosa</name>
    <dbReference type="NCBI Taxonomy" id="650164"/>
    <lineage>
        <taxon>Eukaryota</taxon>
        <taxon>Fungi</taxon>
        <taxon>Dikarya</taxon>
        <taxon>Basidiomycota</taxon>
        <taxon>Agaricomycotina</taxon>
        <taxon>Agaricomycetes</taxon>
        <taxon>Polyporales</taxon>
        <taxon>Phanerochaetaceae</taxon>
        <taxon>Phanerochaete</taxon>
    </lineage>
</organism>
<dbReference type="HOGENOM" id="CLU_1555804_0_0_1"/>
<dbReference type="KEGG" id="pco:PHACADRAFT_259061"/>
<gene>
    <name evidence="3" type="ORF">PHACADRAFT_259061</name>
</gene>
<evidence type="ECO:0000256" key="2">
    <source>
        <dbReference type="SAM" id="Phobius"/>
    </source>
</evidence>
<dbReference type="InParanoid" id="K5W6X7"/>
<feature type="transmembrane region" description="Helical" evidence="2">
    <location>
        <begin position="118"/>
        <end position="140"/>
    </location>
</feature>
<dbReference type="GeneID" id="18917292"/>
<reference evidence="3 4" key="1">
    <citation type="journal article" date="2012" name="BMC Genomics">
        <title>Comparative genomics of the white-rot fungi, Phanerochaete carnosa and P. chrysosporium, to elucidate the genetic basis of the distinct wood types they colonize.</title>
        <authorList>
            <person name="Suzuki H."/>
            <person name="MacDonald J."/>
            <person name="Syed K."/>
            <person name="Salamov A."/>
            <person name="Hori C."/>
            <person name="Aerts A."/>
            <person name="Henrissat B."/>
            <person name="Wiebenga A."/>
            <person name="vanKuyk P.A."/>
            <person name="Barry K."/>
            <person name="Lindquist E."/>
            <person name="LaButti K."/>
            <person name="Lapidus A."/>
            <person name="Lucas S."/>
            <person name="Coutinho P."/>
            <person name="Gong Y."/>
            <person name="Samejima M."/>
            <person name="Mahadevan R."/>
            <person name="Abou-Zaid M."/>
            <person name="de Vries R.P."/>
            <person name="Igarashi K."/>
            <person name="Yadav J.S."/>
            <person name="Grigoriev I.V."/>
            <person name="Master E.R."/>
        </authorList>
    </citation>
    <scope>NUCLEOTIDE SEQUENCE [LARGE SCALE GENOMIC DNA]</scope>
    <source>
        <strain evidence="3 4">HHB-10118-sp</strain>
    </source>
</reference>
<dbReference type="Proteomes" id="UP000008370">
    <property type="component" value="Unassembled WGS sequence"/>
</dbReference>
<name>K5W6X7_PHACS</name>
<feature type="transmembrane region" description="Helical" evidence="2">
    <location>
        <begin position="146"/>
        <end position="169"/>
    </location>
</feature>
<keyword evidence="2" id="KW-0812">Transmembrane</keyword>
<evidence type="ECO:0000313" key="4">
    <source>
        <dbReference type="Proteomes" id="UP000008370"/>
    </source>
</evidence>